<dbReference type="GO" id="GO:0009279">
    <property type="term" value="C:cell outer membrane"/>
    <property type="evidence" value="ECO:0007669"/>
    <property type="project" value="UniProtKB-SubCell"/>
</dbReference>
<protein>
    <recommendedName>
        <fullName evidence="14">Efflux transporter outer membrane subunit</fullName>
    </recommendedName>
</protein>
<evidence type="ECO:0000256" key="11">
    <source>
        <dbReference type="SAM" id="Coils"/>
    </source>
</evidence>
<proteinExistence type="inferred from homology"/>
<sequence length="479" mass="51689">MSMRTQSLLMLLPLLGGCALLPEDGSQAQFMDTPQLEQTVSDAGHEVERSADAWPHARWWQVFRNPGLDRLMDTALQGNPDLRIAADRLRMAQSLADYQAAEMLPSVGASLAVRRWHVSEHDIFGPLGGQTVNAAYLDPVVFRYHLDLWGKDRAALDSALGHAKAQAAELAVSRLVLSTNLARAYFRLGAAAEETRLAGDLLRRAEAVLELARVRWEKGLAAMDPVRAAEQGVAAARQRLAALQKESELLRHRLAALAGQGPDWGKGIAVADGGLHGPFPLPERLPLELLAHRPDVAAARWRAEAAAQRVKVAKANFYPDVNLVGFAGLRSINLKDLFLSHGSSLAYSIGPTVTLPLFEGGRLEAELSHGEAGYDAAVDAYNAALLGAVQQVADALAEWRDSHAQDAAQEQAVRAAEQALALAQRRDQAGLNTRDELLAADAALLEQRLKLSRLQGEHQQAAVALIEALGGGFDSNDIH</sequence>
<dbReference type="InterPro" id="IPR010131">
    <property type="entry name" value="MdtP/NodT-like"/>
</dbReference>
<evidence type="ECO:0000256" key="4">
    <source>
        <dbReference type="ARBA" id="ARBA00022692"/>
    </source>
</evidence>
<comment type="similarity">
    <text evidence="2 10">Belongs to the outer membrane factor (OMF) (TC 1.B.17) family.</text>
</comment>
<comment type="subcellular location">
    <subcellularLocation>
        <location evidence="10">Cell outer membrane</location>
        <topology evidence="10">Lipid-anchor</topology>
    </subcellularLocation>
    <subcellularLocation>
        <location evidence="1">Membrane</location>
    </subcellularLocation>
</comment>
<reference evidence="12" key="1">
    <citation type="submission" date="2019-06" db="EMBL/GenBank/DDBJ databases">
        <title>Complete genome sequence of Methylogaea oryzae strain JCM16910.</title>
        <authorList>
            <person name="Asakawa S."/>
        </authorList>
    </citation>
    <scope>NUCLEOTIDE SEQUENCE</scope>
    <source>
        <strain evidence="12">E10</strain>
    </source>
</reference>
<evidence type="ECO:0000256" key="9">
    <source>
        <dbReference type="ARBA" id="ARBA00037313"/>
    </source>
</evidence>
<feature type="coiled-coil region" evidence="11">
    <location>
        <begin position="226"/>
        <end position="260"/>
    </location>
</feature>
<evidence type="ECO:0000313" key="12">
    <source>
        <dbReference type="EMBL" id="BBL72126.1"/>
    </source>
</evidence>
<name>A0A8D4VQV9_9GAMM</name>
<dbReference type="GO" id="GO:0015562">
    <property type="term" value="F:efflux transmembrane transporter activity"/>
    <property type="evidence" value="ECO:0007669"/>
    <property type="project" value="InterPro"/>
</dbReference>
<keyword evidence="11" id="KW-0175">Coiled coil</keyword>
<keyword evidence="5" id="KW-0732">Signal</keyword>
<keyword evidence="8 10" id="KW-0449">Lipoprotein</keyword>
<evidence type="ECO:0000256" key="3">
    <source>
        <dbReference type="ARBA" id="ARBA00022452"/>
    </source>
</evidence>
<dbReference type="PANTHER" id="PTHR30203">
    <property type="entry name" value="OUTER MEMBRANE CATION EFFLUX PROTEIN"/>
    <property type="match status" value="1"/>
</dbReference>
<dbReference type="NCBIfam" id="TIGR01845">
    <property type="entry name" value="outer_NodT"/>
    <property type="match status" value="1"/>
</dbReference>
<organism evidence="12 13">
    <name type="scientific">Methylogaea oryzae</name>
    <dbReference type="NCBI Taxonomy" id="1295382"/>
    <lineage>
        <taxon>Bacteria</taxon>
        <taxon>Pseudomonadati</taxon>
        <taxon>Pseudomonadota</taxon>
        <taxon>Gammaproteobacteria</taxon>
        <taxon>Methylococcales</taxon>
        <taxon>Methylococcaceae</taxon>
        <taxon>Methylogaea</taxon>
    </lineage>
</organism>
<dbReference type="InterPro" id="IPR003423">
    <property type="entry name" value="OMP_efflux"/>
</dbReference>
<keyword evidence="4 10" id="KW-0812">Transmembrane</keyword>
<evidence type="ECO:0000256" key="2">
    <source>
        <dbReference type="ARBA" id="ARBA00007613"/>
    </source>
</evidence>
<dbReference type="EMBL" id="AP019782">
    <property type="protein sequence ID" value="BBL72126.1"/>
    <property type="molecule type" value="Genomic_DNA"/>
</dbReference>
<gene>
    <name evidence="12" type="ORF">MoryE10_27320</name>
</gene>
<keyword evidence="13" id="KW-1185">Reference proteome</keyword>
<evidence type="ECO:0008006" key="14">
    <source>
        <dbReference type="Google" id="ProtNLM"/>
    </source>
</evidence>
<dbReference type="PANTHER" id="PTHR30203:SF20">
    <property type="entry name" value="MULTIDRUG RESISTANCE OUTER MEMBRANE PROTEIN MDTP-RELATED"/>
    <property type="match status" value="1"/>
</dbReference>
<dbReference type="Proteomes" id="UP000824988">
    <property type="component" value="Chromosome"/>
</dbReference>
<keyword evidence="7 10" id="KW-0564">Palmitate</keyword>
<dbReference type="Pfam" id="PF02321">
    <property type="entry name" value="OEP"/>
    <property type="match status" value="2"/>
</dbReference>
<dbReference type="KEGG" id="moz:MoryE10_27320"/>
<comment type="function">
    <text evidence="9">Could be involved in resistance to puromycin, acriflavine and tetraphenylarsonium chloride.</text>
</comment>
<accession>A0A8D4VQV9</accession>
<evidence type="ECO:0000313" key="13">
    <source>
        <dbReference type="Proteomes" id="UP000824988"/>
    </source>
</evidence>
<keyword evidence="6 10" id="KW-0472">Membrane</keyword>
<evidence type="ECO:0000256" key="10">
    <source>
        <dbReference type="RuleBase" id="RU362097"/>
    </source>
</evidence>
<dbReference type="PROSITE" id="PS51257">
    <property type="entry name" value="PROKAR_LIPOPROTEIN"/>
    <property type="match status" value="1"/>
</dbReference>
<evidence type="ECO:0000256" key="7">
    <source>
        <dbReference type="ARBA" id="ARBA00023139"/>
    </source>
</evidence>
<evidence type="ECO:0000256" key="6">
    <source>
        <dbReference type="ARBA" id="ARBA00023136"/>
    </source>
</evidence>
<dbReference type="AlphaFoldDB" id="A0A8D4VQV9"/>
<keyword evidence="3 10" id="KW-1134">Transmembrane beta strand</keyword>
<evidence type="ECO:0000256" key="1">
    <source>
        <dbReference type="ARBA" id="ARBA00004370"/>
    </source>
</evidence>
<evidence type="ECO:0000256" key="8">
    <source>
        <dbReference type="ARBA" id="ARBA00023288"/>
    </source>
</evidence>
<evidence type="ECO:0000256" key="5">
    <source>
        <dbReference type="ARBA" id="ARBA00022729"/>
    </source>
</evidence>